<dbReference type="InterPro" id="IPR042278">
    <property type="entry name" value="Mfa-like_1_N"/>
</dbReference>
<evidence type="ECO:0000313" key="1">
    <source>
        <dbReference type="EMBL" id="KKB50475.1"/>
    </source>
</evidence>
<dbReference type="RefSeq" id="WP_028729453.1">
    <property type="nucleotide sequence ID" value="NZ_KE386763.1"/>
</dbReference>
<dbReference type="PATRIC" id="fig|1203610.3.peg.4088"/>
<reference evidence="1 2" key="1">
    <citation type="submission" date="2013-04" db="EMBL/GenBank/DDBJ databases">
        <title>The Genome Sequence of Parabacteroides gordonii DSM 23371.</title>
        <authorList>
            <consortium name="The Broad Institute Genomics Platform"/>
            <person name="Earl A."/>
            <person name="Ward D."/>
            <person name="Feldgarden M."/>
            <person name="Gevers D."/>
            <person name="Martens E."/>
            <person name="Sakamoto M."/>
            <person name="Benno Y."/>
            <person name="Suzuki N."/>
            <person name="Matsunaga N."/>
            <person name="Koshihara K."/>
            <person name="Seki M."/>
            <person name="Komiya H."/>
            <person name="Walker B."/>
            <person name="Young S."/>
            <person name="Zeng Q."/>
            <person name="Gargeya S."/>
            <person name="Fitzgerald M."/>
            <person name="Haas B."/>
            <person name="Abouelleil A."/>
            <person name="Allen A.W."/>
            <person name="Alvarado L."/>
            <person name="Arachchi H.M."/>
            <person name="Berlin A.M."/>
            <person name="Chapman S.B."/>
            <person name="Gainer-Dewar J."/>
            <person name="Goldberg J."/>
            <person name="Griggs A."/>
            <person name="Gujja S."/>
            <person name="Hansen M."/>
            <person name="Howarth C."/>
            <person name="Imamovic A."/>
            <person name="Ireland A."/>
            <person name="Larimer J."/>
            <person name="McCowan C."/>
            <person name="Murphy C."/>
            <person name="Pearson M."/>
            <person name="Poon T.W."/>
            <person name="Priest M."/>
            <person name="Roberts A."/>
            <person name="Saif S."/>
            <person name="Shea T."/>
            <person name="Sisk P."/>
            <person name="Sykes S."/>
            <person name="Wortman J."/>
            <person name="Nusbaum C."/>
            <person name="Birren B."/>
        </authorList>
    </citation>
    <scope>NUCLEOTIDE SEQUENCE [LARGE SCALE GENOMIC DNA]</scope>
    <source>
        <strain evidence="1 2">MS-1</strain>
    </source>
</reference>
<dbReference type="CDD" id="cd13120">
    <property type="entry name" value="BF2867_like_N"/>
    <property type="match status" value="1"/>
</dbReference>
<accession>A0A0F5IZ51</accession>
<proteinExistence type="predicted"/>
<name>A0A0F5IZ51_9BACT</name>
<protein>
    <recommendedName>
        <fullName evidence="3">Fimbrillin family protein</fullName>
    </recommendedName>
</protein>
<comment type="caution">
    <text evidence="1">The sequence shown here is derived from an EMBL/GenBank/DDBJ whole genome shotgun (WGS) entry which is preliminary data.</text>
</comment>
<dbReference type="Proteomes" id="UP000033035">
    <property type="component" value="Unassembled WGS sequence"/>
</dbReference>
<dbReference type="EMBL" id="AQHW01000020">
    <property type="protein sequence ID" value="KKB50475.1"/>
    <property type="molecule type" value="Genomic_DNA"/>
</dbReference>
<evidence type="ECO:0000313" key="2">
    <source>
        <dbReference type="Proteomes" id="UP000033035"/>
    </source>
</evidence>
<dbReference type="HOGENOM" id="CLU_057464_0_0_10"/>
<evidence type="ECO:0008006" key="3">
    <source>
        <dbReference type="Google" id="ProtNLM"/>
    </source>
</evidence>
<dbReference type="AlphaFoldDB" id="A0A0F5IZ51"/>
<dbReference type="STRING" id="1203610.HMPREF1536_04011"/>
<dbReference type="CDD" id="cd13121">
    <property type="entry name" value="BF2867_like_C"/>
    <property type="match status" value="1"/>
</dbReference>
<sequence length="338" mass="36455">MKNLILLTAVALAATACSDHDELKVPSDANAITFGTTVQVETKAVVSGTNIPSNEKIGIYALTHASTPAWATENEMDNIEATSNGSGGLDYSPLKTYTGNNIYNFYAYYPYTAVGSADTDGIKAAAEGVSPKLQVTLAKTPDAQADYMYAEPIENYQRTVAESGKTQKLVFKHALTQVRFKFKNTEESNKVSIVSLQVKDKDKGTMNIANGTWSSLSETSDNGSTFTLYQPTVSQEVVAASTFDIPKQLMLFPKTGQEMADNTTGGLEFVLKLKDNTNTNKDVTIAPKVPVSGLEAGKSYLYTLLYSEQAKDFITLSTEVVDWEDAVGGDLPVTPPSE</sequence>
<dbReference type="PROSITE" id="PS51257">
    <property type="entry name" value="PROKAR_LIPOPROTEIN"/>
    <property type="match status" value="1"/>
</dbReference>
<dbReference type="Gene3D" id="2.60.40.2630">
    <property type="match status" value="1"/>
</dbReference>
<dbReference type="InterPro" id="IPR025049">
    <property type="entry name" value="Mfa-like_1"/>
</dbReference>
<gene>
    <name evidence="1" type="ORF">HMPREF1536_04011</name>
</gene>
<dbReference type="Pfam" id="PF13149">
    <property type="entry name" value="Mfa_like_1"/>
    <property type="match status" value="1"/>
</dbReference>
<organism evidence="1 2">
    <name type="scientific">Parabacteroides gordonii MS-1 = DSM 23371</name>
    <dbReference type="NCBI Taxonomy" id="1203610"/>
    <lineage>
        <taxon>Bacteria</taxon>
        <taxon>Pseudomonadati</taxon>
        <taxon>Bacteroidota</taxon>
        <taxon>Bacteroidia</taxon>
        <taxon>Bacteroidales</taxon>
        <taxon>Tannerellaceae</taxon>
        <taxon>Parabacteroides</taxon>
    </lineage>
</organism>
<keyword evidence="2" id="KW-1185">Reference proteome</keyword>
<dbReference type="Gene3D" id="2.60.40.2620">
    <property type="entry name" value="Fimbrillin-like"/>
    <property type="match status" value="1"/>
</dbReference>